<accession>A0ABU3NWG1</accession>
<gene>
    <name evidence="2" type="ORF">Q4T40_07850</name>
</gene>
<protein>
    <submittedName>
        <fullName evidence="2">Uncharacterized protein</fullName>
    </submittedName>
</protein>
<evidence type="ECO:0000313" key="2">
    <source>
        <dbReference type="EMBL" id="MDT8901147.1"/>
    </source>
</evidence>
<sequence length="79" mass="9092">MRYIIALVIALLAAQAYTYSLAADARAENAALRRELNRELHNVKGHLHDQAQTIQHLTHPATMHRRTIDWLYGQGEFKK</sequence>
<keyword evidence="3" id="KW-1185">Reference proteome</keyword>
<dbReference type="Proteomes" id="UP001254848">
    <property type="component" value="Unassembled WGS sequence"/>
</dbReference>
<comment type="caution">
    <text evidence="2">The sequence shown here is derived from an EMBL/GenBank/DDBJ whole genome shotgun (WGS) entry which is preliminary data.</text>
</comment>
<evidence type="ECO:0000256" key="1">
    <source>
        <dbReference type="SAM" id="SignalP"/>
    </source>
</evidence>
<name>A0ABU3NWG1_9FIRM</name>
<dbReference type="EMBL" id="JAUOZS010000001">
    <property type="protein sequence ID" value="MDT8901147.1"/>
    <property type="molecule type" value="Genomic_DNA"/>
</dbReference>
<organism evidence="2 3">
    <name type="scientific">Anaeroselena agilis</name>
    <dbReference type="NCBI Taxonomy" id="3063788"/>
    <lineage>
        <taxon>Bacteria</taxon>
        <taxon>Bacillati</taxon>
        <taxon>Bacillota</taxon>
        <taxon>Negativicutes</taxon>
        <taxon>Acetonemataceae</taxon>
        <taxon>Anaeroselena</taxon>
    </lineage>
</organism>
<dbReference type="RefSeq" id="WP_413779671.1">
    <property type="nucleotide sequence ID" value="NZ_JAUOZS010000001.1"/>
</dbReference>
<feature type="signal peptide" evidence="1">
    <location>
        <begin position="1"/>
        <end position="22"/>
    </location>
</feature>
<reference evidence="2 3" key="1">
    <citation type="submission" date="2023-07" db="EMBL/GenBank/DDBJ databases">
        <title>The novel representative of Negativicutes class, Anaeroselena agilis gen. nov. sp. nov.</title>
        <authorList>
            <person name="Prokofeva M.I."/>
            <person name="Elcheninov A.G."/>
            <person name="Klyukina A."/>
            <person name="Kublanov I.V."/>
            <person name="Frolov E.N."/>
            <person name="Podosokorskaya O.A."/>
        </authorList>
    </citation>
    <scope>NUCLEOTIDE SEQUENCE [LARGE SCALE GENOMIC DNA]</scope>
    <source>
        <strain evidence="2 3">4137-cl</strain>
    </source>
</reference>
<feature type="chain" id="PRO_5045332039" evidence="1">
    <location>
        <begin position="23"/>
        <end position="79"/>
    </location>
</feature>
<proteinExistence type="predicted"/>
<keyword evidence="1" id="KW-0732">Signal</keyword>
<evidence type="ECO:0000313" key="3">
    <source>
        <dbReference type="Proteomes" id="UP001254848"/>
    </source>
</evidence>